<dbReference type="InterPro" id="IPR011032">
    <property type="entry name" value="GroES-like_sf"/>
</dbReference>
<dbReference type="InterPro" id="IPR013149">
    <property type="entry name" value="ADH-like_C"/>
</dbReference>
<evidence type="ECO:0000313" key="8">
    <source>
        <dbReference type="Proteomes" id="UP000308037"/>
    </source>
</evidence>
<dbReference type="InterPro" id="IPR036291">
    <property type="entry name" value="NAD(P)-bd_dom_sf"/>
</dbReference>
<evidence type="ECO:0000256" key="3">
    <source>
        <dbReference type="ARBA" id="ARBA00022723"/>
    </source>
</evidence>
<dbReference type="Gene3D" id="3.90.180.10">
    <property type="entry name" value="Medium-chain alcohol dehydrogenases, catalytic domain"/>
    <property type="match status" value="2"/>
</dbReference>
<reference evidence="7 8" key="1">
    <citation type="submission" date="2019-04" db="EMBL/GenBank/DDBJ databases">
        <title>Natronomonas sp. F20-122 a newhaloarchaeon isolated from a saline saltern of Isla Bacuta, Huelva, Spain.</title>
        <authorList>
            <person name="Duran-Viseras A."/>
            <person name="Sanchez-Porro C."/>
            <person name="Ventosa A."/>
        </authorList>
    </citation>
    <scope>NUCLEOTIDE SEQUENCE [LARGE SCALE GENOMIC DNA]</scope>
    <source>
        <strain evidence="7 8">F20-122</strain>
    </source>
</reference>
<comment type="cofactor">
    <cofactor evidence="1">
        <name>Zn(2+)</name>
        <dbReference type="ChEBI" id="CHEBI:29105"/>
    </cofactor>
</comment>
<dbReference type="Gene3D" id="3.40.50.720">
    <property type="entry name" value="NAD(P)-binding Rossmann-like Domain"/>
    <property type="match status" value="1"/>
</dbReference>
<sequence>MTRRALYFTGPRSVEVRTSSIPDPDAGEVRVQTRRSTVSPGTEMLVYRDEVPPELVVDETIDAFDNTFSYPLQYGYASVGRVTAVGEGVDDEWLEQRVFAFNPHESHFLADPETLVPTALSDERALLIPNTETAVNFVMDARPRIGARVVVFGQGPIGLLTTALLSEFPLSELVTVDRYEPRRRLSESLGADRAVSPDALGSAIEADADIAFELSGNPTALDDAIDVAGYAGTVIVGSWYGTKDVALDLGGTYHRSHIRLRSSQVSRIDPDHADRWDKDRRLDVVRSWLAEHDLSALFTHEFDIEHAADAYRLLEERQDEAVQIVFTYE</sequence>
<gene>
    <name evidence="7" type="ORF">DM868_09200</name>
</gene>
<dbReference type="EMBL" id="QKNX01000003">
    <property type="protein sequence ID" value="TKR25584.1"/>
    <property type="molecule type" value="Genomic_DNA"/>
</dbReference>
<evidence type="ECO:0000256" key="2">
    <source>
        <dbReference type="ARBA" id="ARBA00008072"/>
    </source>
</evidence>
<dbReference type="AlphaFoldDB" id="A0A4U5J9W3"/>
<dbReference type="PANTHER" id="PTHR43350">
    <property type="entry name" value="NAD-DEPENDENT ALCOHOL DEHYDROGENASE"/>
    <property type="match status" value="1"/>
</dbReference>
<feature type="domain" description="Alcohol dehydrogenase-like C-terminal" evidence="6">
    <location>
        <begin position="156"/>
        <end position="263"/>
    </location>
</feature>
<evidence type="ECO:0000259" key="6">
    <source>
        <dbReference type="Pfam" id="PF00107"/>
    </source>
</evidence>
<organism evidence="7 8">
    <name type="scientific">Natronomonas salsuginis</name>
    <dbReference type="NCBI Taxonomy" id="2217661"/>
    <lineage>
        <taxon>Archaea</taxon>
        <taxon>Methanobacteriati</taxon>
        <taxon>Methanobacteriota</taxon>
        <taxon>Stenosarchaea group</taxon>
        <taxon>Halobacteria</taxon>
        <taxon>Halobacteriales</taxon>
        <taxon>Natronomonadaceae</taxon>
        <taxon>Natronomonas</taxon>
    </lineage>
</organism>
<evidence type="ECO:0000256" key="1">
    <source>
        <dbReference type="ARBA" id="ARBA00001947"/>
    </source>
</evidence>
<dbReference type="OrthoDB" id="168897at2157"/>
<dbReference type="SUPFAM" id="SSF50129">
    <property type="entry name" value="GroES-like"/>
    <property type="match status" value="1"/>
</dbReference>
<evidence type="ECO:0000256" key="5">
    <source>
        <dbReference type="ARBA" id="ARBA00023002"/>
    </source>
</evidence>
<accession>A0A4U5J9W3</accession>
<protein>
    <submittedName>
        <fullName evidence="7">Zinc-binding alcohol dehydrogenase</fullName>
    </submittedName>
</protein>
<keyword evidence="8" id="KW-1185">Reference proteome</keyword>
<proteinExistence type="inferred from homology"/>
<comment type="caution">
    <text evidence="7">The sequence shown here is derived from an EMBL/GenBank/DDBJ whole genome shotgun (WGS) entry which is preliminary data.</text>
</comment>
<dbReference type="GO" id="GO:0046872">
    <property type="term" value="F:metal ion binding"/>
    <property type="evidence" value="ECO:0007669"/>
    <property type="project" value="UniProtKB-KW"/>
</dbReference>
<keyword evidence="5" id="KW-0560">Oxidoreductase</keyword>
<comment type="similarity">
    <text evidence="2">Belongs to the zinc-containing alcohol dehydrogenase family.</text>
</comment>
<evidence type="ECO:0000313" key="7">
    <source>
        <dbReference type="EMBL" id="TKR25584.1"/>
    </source>
</evidence>
<dbReference type="CDD" id="cd08255">
    <property type="entry name" value="2-desacetyl-2-hydroxyethyl_bacteriochlorophyllide_like"/>
    <property type="match status" value="1"/>
</dbReference>
<keyword evidence="4" id="KW-0862">Zinc</keyword>
<keyword evidence="3" id="KW-0479">Metal-binding</keyword>
<dbReference type="PANTHER" id="PTHR43350:SF19">
    <property type="entry name" value="D-GULOSIDE 3-DEHYDROGENASE"/>
    <property type="match status" value="1"/>
</dbReference>
<dbReference type="SUPFAM" id="SSF51735">
    <property type="entry name" value="NAD(P)-binding Rossmann-fold domains"/>
    <property type="match status" value="1"/>
</dbReference>
<evidence type="ECO:0000256" key="4">
    <source>
        <dbReference type="ARBA" id="ARBA00022833"/>
    </source>
</evidence>
<dbReference type="RefSeq" id="WP_137276584.1">
    <property type="nucleotide sequence ID" value="NZ_QKNX01000003.1"/>
</dbReference>
<dbReference type="GO" id="GO:0016491">
    <property type="term" value="F:oxidoreductase activity"/>
    <property type="evidence" value="ECO:0007669"/>
    <property type="project" value="UniProtKB-KW"/>
</dbReference>
<dbReference type="Proteomes" id="UP000308037">
    <property type="component" value="Unassembled WGS sequence"/>
</dbReference>
<name>A0A4U5J9W3_9EURY</name>
<dbReference type="Pfam" id="PF00107">
    <property type="entry name" value="ADH_zinc_N"/>
    <property type="match status" value="1"/>
</dbReference>